<gene>
    <name evidence="1" type="ORF">Aconfl_16000</name>
</gene>
<proteinExistence type="predicted"/>
<dbReference type="RefSeq" id="WP_338223692.1">
    <property type="nucleotide sequence ID" value="NZ_BTPD01000004.1"/>
</dbReference>
<sequence length="201" mass="22508">MGSLVEKARAVQNLFLELEEEAKTFHQEGGMGCLSGCGFCCSNPKVPASPLEFLPLAFDLESKGIADEVAKQLALEEEPGSCVVYRKLSEDGKKGFCGNYAQRGLICRLFAASARRNQKSGKKELITCKPLKEERAQAFRKVTEKINDSMDVPIAAHWYTRLADIDDHLNQLYPINQAILLALELVLTYRFYTQEEERTAL</sequence>
<protein>
    <recommendedName>
        <fullName evidence="3">YkgJ family cysteine cluster protein</fullName>
    </recommendedName>
</protein>
<name>A0ABQ6PQ79_9BACT</name>
<accession>A0ABQ6PQ79</accession>
<reference evidence="1 2" key="1">
    <citation type="submission" date="2023-08" db="EMBL/GenBank/DDBJ databases">
        <title>Draft genome sequence of Algoriphagus confluentis.</title>
        <authorList>
            <person name="Takatani N."/>
            <person name="Hosokawa M."/>
            <person name="Sawabe T."/>
        </authorList>
    </citation>
    <scope>NUCLEOTIDE SEQUENCE [LARGE SCALE GENOMIC DNA]</scope>
    <source>
        <strain evidence="1 2">NBRC 111222</strain>
    </source>
</reference>
<dbReference type="Proteomes" id="UP001338309">
    <property type="component" value="Unassembled WGS sequence"/>
</dbReference>
<evidence type="ECO:0000313" key="1">
    <source>
        <dbReference type="EMBL" id="GMQ28957.1"/>
    </source>
</evidence>
<keyword evidence="2" id="KW-1185">Reference proteome</keyword>
<evidence type="ECO:0008006" key="3">
    <source>
        <dbReference type="Google" id="ProtNLM"/>
    </source>
</evidence>
<dbReference type="Pfam" id="PF03692">
    <property type="entry name" value="CxxCxxCC"/>
    <property type="match status" value="1"/>
</dbReference>
<organism evidence="1 2">
    <name type="scientific">Algoriphagus confluentis</name>
    <dbReference type="NCBI Taxonomy" id="1697556"/>
    <lineage>
        <taxon>Bacteria</taxon>
        <taxon>Pseudomonadati</taxon>
        <taxon>Bacteroidota</taxon>
        <taxon>Cytophagia</taxon>
        <taxon>Cytophagales</taxon>
        <taxon>Cyclobacteriaceae</taxon>
        <taxon>Algoriphagus</taxon>
    </lineage>
</organism>
<dbReference type="InterPro" id="IPR005358">
    <property type="entry name" value="Puta_zinc/iron-chelating_dom"/>
</dbReference>
<dbReference type="EMBL" id="BTPD01000004">
    <property type="protein sequence ID" value="GMQ28957.1"/>
    <property type="molecule type" value="Genomic_DNA"/>
</dbReference>
<comment type="caution">
    <text evidence="1">The sequence shown here is derived from an EMBL/GenBank/DDBJ whole genome shotgun (WGS) entry which is preliminary data.</text>
</comment>
<evidence type="ECO:0000313" key="2">
    <source>
        <dbReference type="Proteomes" id="UP001338309"/>
    </source>
</evidence>